<evidence type="ECO:0000313" key="1">
    <source>
        <dbReference type="EMBL" id="SVD56759.1"/>
    </source>
</evidence>
<gene>
    <name evidence="1" type="ORF">METZ01_LOCUS409613</name>
</gene>
<proteinExistence type="predicted"/>
<accession>A0A382WDJ0</accession>
<sequence length="278" mass="28258">VNSAASMASALALGNKVALMNAAVTITDDATISDTDIQTFIDRIKTMNGTFTYSSGSATGYSATYNELTAATVMDITQAGAISATALTSATVMTITTSYSTKITGFDMGALASVTSIASGADGSETSHTLALSSATNVDLGALARYGSAFTITTKKGATLDIGALDDKDAAGLQSNITLTLNGPASYTNTLIEDGEIDLTNVAAATVSAFYGTIDVNAGVETLTTTDAVTIDLDGATDLVTGTLDYKYDWDPDLTDANALIAAAGYSTSYLDDYATSA</sequence>
<dbReference type="EMBL" id="UINC01158942">
    <property type="protein sequence ID" value="SVD56759.1"/>
    <property type="molecule type" value="Genomic_DNA"/>
</dbReference>
<dbReference type="AlphaFoldDB" id="A0A382WDJ0"/>
<reference evidence="1" key="1">
    <citation type="submission" date="2018-05" db="EMBL/GenBank/DDBJ databases">
        <authorList>
            <person name="Lanie J.A."/>
            <person name="Ng W.-L."/>
            <person name="Kazmierczak K.M."/>
            <person name="Andrzejewski T.M."/>
            <person name="Davidsen T.M."/>
            <person name="Wayne K.J."/>
            <person name="Tettelin H."/>
            <person name="Glass J.I."/>
            <person name="Rusch D."/>
            <person name="Podicherti R."/>
            <person name="Tsui H.-C.T."/>
            <person name="Winkler M.E."/>
        </authorList>
    </citation>
    <scope>NUCLEOTIDE SEQUENCE</scope>
</reference>
<protein>
    <submittedName>
        <fullName evidence="1">Uncharacterized protein</fullName>
    </submittedName>
</protein>
<feature type="non-terminal residue" evidence="1">
    <location>
        <position position="278"/>
    </location>
</feature>
<name>A0A382WDJ0_9ZZZZ</name>
<organism evidence="1">
    <name type="scientific">marine metagenome</name>
    <dbReference type="NCBI Taxonomy" id="408172"/>
    <lineage>
        <taxon>unclassified sequences</taxon>
        <taxon>metagenomes</taxon>
        <taxon>ecological metagenomes</taxon>
    </lineage>
</organism>
<feature type="non-terminal residue" evidence="1">
    <location>
        <position position="1"/>
    </location>
</feature>